<evidence type="ECO:0000313" key="4">
    <source>
        <dbReference type="Proteomes" id="UP000286997"/>
    </source>
</evidence>
<dbReference type="CDD" id="cd13544">
    <property type="entry name" value="PBP2_Fbp_like_1"/>
    <property type="match status" value="1"/>
</dbReference>
<dbReference type="SUPFAM" id="SSF53850">
    <property type="entry name" value="Periplasmic binding protein-like II"/>
    <property type="match status" value="1"/>
</dbReference>
<dbReference type="PANTHER" id="PTHR30006:SF2">
    <property type="entry name" value="ABC TRANSPORTER SUBSTRATE-BINDING PROTEIN"/>
    <property type="match status" value="1"/>
</dbReference>
<feature type="signal peptide" evidence="2">
    <location>
        <begin position="1"/>
        <end position="20"/>
    </location>
</feature>
<dbReference type="NCBIfam" id="TIGR03261">
    <property type="entry name" value="phnS2"/>
    <property type="match status" value="1"/>
</dbReference>
<dbReference type="GO" id="GO:0030288">
    <property type="term" value="C:outer membrane-bounded periplasmic space"/>
    <property type="evidence" value="ECO:0007669"/>
    <property type="project" value="TreeGrafter"/>
</dbReference>
<dbReference type="PANTHER" id="PTHR30006">
    <property type="entry name" value="THIAMINE-BINDING PERIPLASMIC PROTEIN-RELATED"/>
    <property type="match status" value="1"/>
</dbReference>
<keyword evidence="1 2" id="KW-0732">Signal</keyword>
<keyword evidence="4" id="KW-1185">Reference proteome</keyword>
<dbReference type="GO" id="GO:0030976">
    <property type="term" value="F:thiamine pyrophosphate binding"/>
    <property type="evidence" value="ECO:0007669"/>
    <property type="project" value="TreeGrafter"/>
</dbReference>
<dbReference type="InterPro" id="IPR026045">
    <property type="entry name" value="Ferric-bd"/>
</dbReference>
<dbReference type="RefSeq" id="WP_127732895.1">
    <property type="nucleotide sequence ID" value="NZ_SACP01000025.1"/>
</dbReference>
<dbReference type="Pfam" id="PF13343">
    <property type="entry name" value="SBP_bac_6"/>
    <property type="match status" value="1"/>
</dbReference>
<organism evidence="3 4">
    <name type="scientific">Methylobacterium oryzihabitans</name>
    <dbReference type="NCBI Taxonomy" id="2499852"/>
    <lineage>
        <taxon>Bacteria</taxon>
        <taxon>Pseudomonadati</taxon>
        <taxon>Pseudomonadota</taxon>
        <taxon>Alphaproteobacteria</taxon>
        <taxon>Hyphomicrobiales</taxon>
        <taxon>Methylobacteriaceae</taxon>
        <taxon>Methylobacterium</taxon>
    </lineage>
</organism>
<dbReference type="GO" id="GO:0030975">
    <property type="term" value="F:thiamine binding"/>
    <property type="evidence" value="ECO:0007669"/>
    <property type="project" value="TreeGrafter"/>
</dbReference>
<dbReference type="InterPro" id="IPR017663">
    <property type="entry name" value="ABC_2-AEP-bd"/>
</dbReference>
<proteinExistence type="predicted"/>
<dbReference type="OrthoDB" id="9766989at2"/>
<comment type="caution">
    <text evidence="3">The sequence shown here is derived from an EMBL/GenBank/DDBJ whole genome shotgun (WGS) entry which is preliminary data.</text>
</comment>
<evidence type="ECO:0000256" key="2">
    <source>
        <dbReference type="SAM" id="SignalP"/>
    </source>
</evidence>
<feature type="chain" id="PRO_5019216018" evidence="2">
    <location>
        <begin position="21"/>
        <end position="339"/>
    </location>
</feature>
<sequence length="339" mass="36365">MRLVSILALALALGMSAAQAAERTKLTIYTALENDQLGPFKAAIEKAVPEAEVVWVRDSTGVITARFLAEKDNPRADMVIGLAASSLLMFETLNLLAPYKPAGADALKEAFRDPKPPYTWTGMDAYLGVVCFNTAEASRDGVKTPQRWEDLLQPGLKGKVVMPHPASSGTGYLMVAGWLQSMGEEKGWAFMDRLHDTIAAYLHSGSAPCVQAARGERTAGLSLDMRGASEKSKGAPIEVIVPADGTGWEEEAMAVVAGTKNLAVAQKVADWGATRAASELYARSYAIVAYPGVSSAPANYPPNAEAGMIKNDLGWMAENRDRILAEWSRRYESKAAAKK</sequence>
<gene>
    <name evidence="3" type="ORF">EOE48_21290</name>
</gene>
<evidence type="ECO:0000313" key="3">
    <source>
        <dbReference type="EMBL" id="RVU14958.1"/>
    </source>
</evidence>
<dbReference type="PIRSF" id="PIRSF002825">
    <property type="entry name" value="CfbpA"/>
    <property type="match status" value="1"/>
</dbReference>
<reference evidence="3 4" key="1">
    <citation type="submission" date="2019-01" db="EMBL/GenBank/DDBJ databases">
        <authorList>
            <person name="Chen W.-M."/>
        </authorList>
    </citation>
    <scope>NUCLEOTIDE SEQUENCE [LARGE SCALE GENOMIC DNA]</scope>
    <source>
        <strain evidence="3 4">TER-1</strain>
    </source>
</reference>
<accession>A0A437NYG4</accession>
<dbReference type="Gene3D" id="3.40.190.10">
    <property type="entry name" value="Periplasmic binding protein-like II"/>
    <property type="match status" value="2"/>
</dbReference>
<name>A0A437NYG4_9HYPH</name>
<dbReference type="GO" id="GO:0015888">
    <property type="term" value="P:thiamine transport"/>
    <property type="evidence" value="ECO:0007669"/>
    <property type="project" value="TreeGrafter"/>
</dbReference>
<dbReference type="EMBL" id="SACP01000025">
    <property type="protein sequence ID" value="RVU14958.1"/>
    <property type="molecule type" value="Genomic_DNA"/>
</dbReference>
<protein>
    <submittedName>
        <fullName evidence="3">Putative 2-aminoethylphosphonate ABC transporter substrate-binding protein</fullName>
    </submittedName>
</protein>
<dbReference type="Proteomes" id="UP000286997">
    <property type="component" value="Unassembled WGS sequence"/>
</dbReference>
<evidence type="ECO:0000256" key="1">
    <source>
        <dbReference type="ARBA" id="ARBA00022729"/>
    </source>
</evidence>
<dbReference type="AlphaFoldDB" id="A0A437NYG4"/>